<dbReference type="GO" id="GO:0009738">
    <property type="term" value="P:abscisic acid-activated signaling pathway"/>
    <property type="evidence" value="ECO:0007669"/>
    <property type="project" value="InterPro"/>
</dbReference>
<dbReference type="Proteomes" id="UP000017836">
    <property type="component" value="Unassembled WGS sequence"/>
</dbReference>
<dbReference type="Pfam" id="PF13445">
    <property type="entry name" value="zf-RING_UBOX"/>
    <property type="match status" value="1"/>
</dbReference>
<keyword evidence="3" id="KW-0862">Zinc</keyword>
<dbReference type="STRING" id="13333.W1PBP2"/>
<keyword evidence="2" id="KW-0863">Zinc-finger</keyword>
<dbReference type="Gramene" id="ERN05119">
    <property type="protein sequence ID" value="ERN05119"/>
    <property type="gene ID" value="AMTR_s00053p00168510"/>
</dbReference>
<dbReference type="Gene3D" id="3.30.40.10">
    <property type="entry name" value="Zinc/RING finger domain, C3HC4 (zinc finger)"/>
    <property type="match status" value="1"/>
</dbReference>
<dbReference type="OMA" id="CHPITIG"/>
<feature type="domain" description="Zinc finger RING-type eukaryotic" evidence="4">
    <location>
        <begin position="6"/>
        <end position="44"/>
    </location>
</feature>
<dbReference type="GO" id="GO:0004842">
    <property type="term" value="F:ubiquitin-protein transferase activity"/>
    <property type="evidence" value="ECO:0007669"/>
    <property type="project" value="InterPro"/>
</dbReference>
<sequence>MKNPTCSVPQLAYDEGERTPMLLHCGHGFCRDCLTNLFAASFDHSLSSLRCCHPITIGNSVETLKNNFLVLSLIHDNRDFSDEEDRPWKRRCRWVQDGILRDSR</sequence>
<evidence type="ECO:0000256" key="3">
    <source>
        <dbReference type="ARBA" id="ARBA00022833"/>
    </source>
</evidence>
<dbReference type="PANTHER" id="PTHR46960:SF1">
    <property type="entry name" value="E3 UBIQUITIN-PROTEIN LIGASE KEG"/>
    <property type="match status" value="1"/>
</dbReference>
<dbReference type="GO" id="GO:0008270">
    <property type="term" value="F:zinc ion binding"/>
    <property type="evidence" value="ECO:0007669"/>
    <property type="project" value="UniProtKB-KW"/>
</dbReference>
<organism evidence="5 6">
    <name type="scientific">Amborella trichopoda</name>
    <dbReference type="NCBI Taxonomy" id="13333"/>
    <lineage>
        <taxon>Eukaryota</taxon>
        <taxon>Viridiplantae</taxon>
        <taxon>Streptophyta</taxon>
        <taxon>Embryophyta</taxon>
        <taxon>Tracheophyta</taxon>
        <taxon>Spermatophyta</taxon>
        <taxon>Magnoliopsida</taxon>
        <taxon>Amborellales</taxon>
        <taxon>Amborellaceae</taxon>
        <taxon>Amborella</taxon>
    </lineage>
</organism>
<dbReference type="InterPro" id="IPR027370">
    <property type="entry name" value="Znf-RING_euk"/>
</dbReference>
<proteinExistence type="predicted"/>
<dbReference type="GO" id="GO:0016567">
    <property type="term" value="P:protein ubiquitination"/>
    <property type="evidence" value="ECO:0007669"/>
    <property type="project" value="InterPro"/>
</dbReference>
<keyword evidence="6" id="KW-1185">Reference proteome</keyword>
<gene>
    <name evidence="5" type="ORF">AMTR_s00053p00168510</name>
</gene>
<evidence type="ECO:0000313" key="6">
    <source>
        <dbReference type="Proteomes" id="UP000017836"/>
    </source>
</evidence>
<accession>W1PBP2</accession>
<dbReference type="GO" id="GO:0006952">
    <property type="term" value="P:defense response"/>
    <property type="evidence" value="ECO:0007669"/>
    <property type="project" value="InterPro"/>
</dbReference>
<reference evidence="6" key="1">
    <citation type="journal article" date="2013" name="Science">
        <title>The Amborella genome and the evolution of flowering plants.</title>
        <authorList>
            <consortium name="Amborella Genome Project"/>
        </authorList>
    </citation>
    <scope>NUCLEOTIDE SEQUENCE [LARGE SCALE GENOMIC DNA]</scope>
</reference>
<dbReference type="PANTHER" id="PTHR46960">
    <property type="entry name" value="E3 UBIQUITIN-PROTEIN LIGASE KEG"/>
    <property type="match status" value="1"/>
</dbReference>
<dbReference type="InterPro" id="IPR017907">
    <property type="entry name" value="Znf_RING_CS"/>
</dbReference>
<dbReference type="eggNOG" id="KOG4185">
    <property type="taxonomic scope" value="Eukaryota"/>
</dbReference>
<dbReference type="InterPro" id="IPR013083">
    <property type="entry name" value="Znf_RING/FYVE/PHD"/>
</dbReference>
<dbReference type="HOGENOM" id="CLU_2253737_0_0_1"/>
<evidence type="ECO:0000313" key="5">
    <source>
        <dbReference type="EMBL" id="ERN05119.1"/>
    </source>
</evidence>
<evidence type="ECO:0000259" key="4">
    <source>
        <dbReference type="Pfam" id="PF13445"/>
    </source>
</evidence>
<dbReference type="InterPro" id="IPR044584">
    <property type="entry name" value="KEG"/>
</dbReference>
<keyword evidence="1" id="KW-0479">Metal-binding</keyword>
<dbReference type="AlphaFoldDB" id="W1PBP2"/>
<dbReference type="SUPFAM" id="SSF57850">
    <property type="entry name" value="RING/U-box"/>
    <property type="match status" value="1"/>
</dbReference>
<evidence type="ECO:0000256" key="1">
    <source>
        <dbReference type="ARBA" id="ARBA00022723"/>
    </source>
</evidence>
<name>W1PBP2_AMBTC</name>
<protein>
    <recommendedName>
        <fullName evidence="4">Zinc finger RING-type eukaryotic domain-containing protein</fullName>
    </recommendedName>
</protein>
<dbReference type="EMBL" id="KI394012">
    <property type="protein sequence ID" value="ERN05119.1"/>
    <property type="molecule type" value="Genomic_DNA"/>
</dbReference>
<dbReference type="PROSITE" id="PS00518">
    <property type="entry name" value="ZF_RING_1"/>
    <property type="match status" value="1"/>
</dbReference>
<evidence type="ECO:0000256" key="2">
    <source>
        <dbReference type="ARBA" id="ARBA00022771"/>
    </source>
</evidence>